<dbReference type="Proteomes" id="UP000308652">
    <property type="component" value="Unassembled WGS sequence"/>
</dbReference>
<evidence type="ECO:0000259" key="1">
    <source>
        <dbReference type="PROSITE" id="PS51186"/>
    </source>
</evidence>
<dbReference type="InterPro" id="IPR016181">
    <property type="entry name" value="Acyl_CoA_acyltransferase"/>
</dbReference>
<dbReference type="InterPro" id="IPR000182">
    <property type="entry name" value="GNAT_dom"/>
</dbReference>
<keyword evidence="2" id="KW-0808">Transferase</keyword>
<dbReference type="SUPFAM" id="SSF55729">
    <property type="entry name" value="Acyl-CoA N-acyltransferases (Nat)"/>
    <property type="match status" value="1"/>
</dbReference>
<dbReference type="OrthoDB" id="630895at2759"/>
<dbReference type="EMBL" id="ML213596">
    <property type="protein sequence ID" value="TFK40592.1"/>
    <property type="molecule type" value="Genomic_DNA"/>
</dbReference>
<gene>
    <name evidence="2" type="ORF">BDQ12DRAFT_733813</name>
</gene>
<dbReference type="GO" id="GO:0016747">
    <property type="term" value="F:acyltransferase activity, transferring groups other than amino-acyl groups"/>
    <property type="evidence" value="ECO:0007669"/>
    <property type="project" value="InterPro"/>
</dbReference>
<feature type="domain" description="N-acetyltransferase" evidence="1">
    <location>
        <begin position="1"/>
        <end position="141"/>
    </location>
</feature>
<keyword evidence="2" id="KW-0012">Acyltransferase</keyword>
<dbReference type="PROSITE" id="PS51186">
    <property type="entry name" value="GNAT"/>
    <property type="match status" value="1"/>
</dbReference>
<sequence>MTSTSASHPSRAFAFIMFSTELTTLRAYGPTDLPVLLGLLNNPLKIEEIANKAMLYVVVEPKEKPGQIIGRCFHHQVWGKGYDTEVTRFLVNYAFKNLAVHRISLGVFDSNAGAMKLYKKIGFIEEGRKRKANAVKSKPRRTSPSLRVTAGRVSELKPDSRIVSPLPSSVTVSPDV</sequence>
<evidence type="ECO:0000313" key="3">
    <source>
        <dbReference type="Proteomes" id="UP000308652"/>
    </source>
</evidence>
<dbReference type="Gene3D" id="3.40.630.30">
    <property type="match status" value="1"/>
</dbReference>
<reference evidence="2 3" key="1">
    <citation type="journal article" date="2019" name="Nat. Ecol. Evol.">
        <title>Megaphylogeny resolves global patterns of mushroom evolution.</title>
        <authorList>
            <person name="Varga T."/>
            <person name="Krizsan K."/>
            <person name="Foldi C."/>
            <person name="Dima B."/>
            <person name="Sanchez-Garcia M."/>
            <person name="Sanchez-Ramirez S."/>
            <person name="Szollosi G.J."/>
            <person name="Szarkandi J.G."/>
            <person name="Papp V."/>
            <person name="Albert L."/>
            <person name="Andreopoulos W."/>
            <person name="Angelini C."/>
            <person name="Antonin V."/>
            <person name="Barry K.W."/>
            <person name="Bougher N.L."/>
            <person name="Buchanan P."/>
            <person name="Buyck B."/>
            <person name="Bense V."/>
            <person name="Catcheside P."/>
            <person name="Chovatia M."/>
            <person name="Cooper J."/>
            <person name="Damon W."/>
            <person name="Desjardin D."/>
            <person name="Finy P."/>
            <person name="Geml J."/>
            <person name="Haridas S."/>
            <person name="Hughes K."/>
            <person name="Justo A."/>
            <person name="Karasinski D."/>
            <person name="Kautmanova I."/>
            <person name="Kiss B."/>
            <person name="Kocsube S."/>
            <person name="Kotiranta H."/>
            <person name="LaButti K.M."/>
            <person name="Lechner B.E."/>
            <person name="Liimatainen K."/>
            <person name="Lipzen A."/>
            <person name="Lukacs Z."/>
            <person name="Mihaltcheva S."/>
            <person name="Morgado L.N."/>
            <person name="Niskanen T."/>
            <person name="Noordeloos M.E."/>
            <person name="Ohm R.A."/>
            <person name="Ortiz-Santana B."/>
            <person name="Ovrebo C."/>
            <person name="Racz N."/>
            <person name="Riley R."/>
            <person name="Savchenko A."/>
            <person name="Shiryaev A."/>
            <person name="Soop K."/>
            <person name="Spirin V."/>
            <person name="Szebenyi C."/>
            <person name="Tomsovsky M."/>
            <person name="Tulloss R.E."/>
            <person name="Uehling J."/>
            <person name="Grigoriev I.V."/>
            <person name="Vagvolgyi C."/>
            <person name="Papp T."/>
            <person name="Martin F.M."/>
            <person name="Miettinen O."/>
            <person name="Hibbett D.S."/>
            <person name="Nagy L.G."/>
        </authorList>
    </citation>
    <scope>NUCLEOTIDE SEQUENCE [LARGE SCALE GENOMIC DNA]</scope>
    <source>
        <strain evidence="2 3">CBS 166.37</strain>
    </source>
</reference>
<dbReference type="PANTHER" id="PTHR43415:SF3">
    <property type="entry name" value="GNAT-FAMILY ACETYLTRANSFERASE"/>
    <property type="match status" value="1"/>
</dbReference>
<dbReference type="Pfam" id="PF13302">
    <property type="entry name" value="Acetyltransf_3"/>
    <property type="match status" value="1"/>
</dbReference>
<keyword evidence="3" id="KW-1185">Reference proteome</keyword>
<name>A0A5C3M5J6_9AGAR</name>
<proteinExistence type="predicted"/>
<dbReference type="PANTHER" id="PTHR43415">
    <property type="entry name" value="SPERMIDINE N(1)-ACETYLTRANSFERASE"/>
    <property type="match status" value="1"/>
</dbReference>
<organism evidence="2 3">
    <name type="scientific">Crucibulum laeve</name>
    <dbReference type="NCBI Taxonomy" id="68775"/>
    <lineage>
        <taxon>Eukaryota</taxon>
        <taxon>Fungi</taxon>
        <taxon>Dikarya</taxon>
        <taxon>Basidiomycota</taxon>
        <taxon>Agaricomycotina</taxon>
        <taxon>Agaricomycetes</taxon>
        <taxon>Agaricomycetidae</taxon>
        <taxon>Agaricales</taxon>
        <taxon>Agaricineae</taxon>
        <taxon>Nidulariaceae</taxon>
        <taxon>Crucibulum</taxon>
    </lineage>
</organism>
<evidence type="ECO:0000313" key="2">
    <source>
        <dbReference type="EMBL" id="TFK40592.1"/>
    </source>
</evidence>
<protein>
    <submittedName>
        <fullName evidence="2">Acyl-CoA N-acyltransferase</fullName>
    </submittedName>
</protein>
<dbReference type="AlphaFoldDB" id="A0A5C3M5J6"/>
<accession>A0A5C3M5J6</accession>